<dbReference type="EMBL" id="CAJHOE010000001">
    <property type="protein sequence ID" value="CAD7287164.1"/>
    <property type="molecule type" value="Genomic_DNA"/>
</dbReference>
<feature type="transmembrane region" description="Helical" evidence="1">
    <location>
        <begin position="112"/>
        <end position="131"/>
    </location>
</feature>
<protein>
    <recommendedName>
        <fullName evidence="4">DUF996 domain-containing protein</fullName>
    </recommendedName>
</protein>
<reference evidence="2 3" key="1">
    <citation type="submission" date="2020-11" db="EMBL/GenBank/DDBJ databases">
        <authorList>
            <person name="Peeters C."/>
        </authorList>
    </citation>
    <scope>NUCLEOTIDE SEQUENCE [LARGE SCALE GENOMIC DNA]</scope>
    <source>
        <strain evidence="2 3">LMG 8286</strain>
    </source>
</reference>
<comment type="caution">
    <text evidence="2">The sequence shown here is derived from an EMBL/GenBank/DDBJ whole genome shotgun (WGS) entry which is preliminary data.</text>
</comment>
<evidence type="ECO:0008006" key="4">
    <source>
        <dbReference type="Google" id="ProtNLM"/>
    </source>
</evidence>
<proteinExistence type="predicted"/>
<keyword evidence="1" id="KW-1133">Transmembrane helix</keyword>
<feature type="transmembrane region" description="Helical" evidence="1">
    <location>
        <begin position="151"/>
        <end position="180"/>
    </location>
</feature>
<sequence>MQSIKTNSSDKISRIKRLGVVGSALPLVFGALPYFGLIFIVAGYIFLLHAITEISELSKDHKLRISYLISIFGTAISLALIVLGLFLAGIFSDKLIYGVSCASISPQNATGITIAAVGVCLLAVATFKYFKVFKKISLISCEPLFFYHTCFYVAGIIMLAFGIGIFILIISFIIQILAWIRLKDIR</sequence>
<dbReference type="RefSeq" id="WP_230056555.1">
    <property type="nucleotide sequence ID" value="NZ_CAJHOE010000001.1"/>
</dbReference>
<feature type="transmembrane region" description="Helical" evidence="1">
    <location>
        <begin position="20"/>
        <end position="47"/>
    </location>
</feature>
<keyword evidence="1" id="KW-0812">Transmembrane</keyword>
<name>A0ABN7K3R4_9BACT</name>
<evidence type="ECO:0000313" key="2">
    <source>
        <dbReference type="EMBL" id="CAD7287164.1"/>
    </source>
</evidence>
<dbReference type="Proteomes" id="UP000789359">
    <property type="component" value="Unassembled WGS sequence"/>
</dbReference>
<keyword evidence="3" id="KW-1185">Reference proteome</keyword>
<accession>A0ABN7K3R4</accession>
<evidence type="ECO:0000256" key="1">
    <source>
        <dbReference type="SAM" id="Phobius"/>
    </source>
</evidence>
<gene>
    <name evidence="2" type="ORF">LMG8286_00795</name>
</gene>
<evidence type="ECO:0000313" key="3">
    <source>
        <dbReference type="Proteomes" id="UP000789359"/>
    </source>
</evidence>
<organism evidence="2 3">
    <name type="scientific">Campylobacter suis</name>
    <dbReference type="NCBI Taxonomy" id="2790657"/>
    <lineage>
        <taxon>Bacteria</taxon>
        <taxon>Pseudomonadati</taxon>
        <taxon>Campylobacterota</taxon>
        <taxon>Epsilonproteobacteria</taxon>
        <taxon>Campylobacterales</taxon>
        <taxon>Campylobacteraceae</taxon>
        <taxon>Campylobacter</taxon>
    </lineage>
</organism>
<keyword evidence="1" id="KW-0472">Membrane</keyword>
<feature type="transmembrane region" description="Helical" evidence="1">
    <location>
        <begin position="67"/>
        <end position="91"/>
    </location>
</feature>